<accession>A0AAD6Z5E4</accession>
<feature type="transmembrane region" description="Helical" evidence="2">
    <location>
        <begin position="45"/>
        <end position="68"/>
    </location>
</feature>
<proteinExistence type="predicted"/>
<keyword evidence="2" id="KW-0472">Membrane</keyword>
<feature type="compositionally biased region" description="Polar residues" evidence="1">
    <location>
        <begin position="320"/>
        <end position="332"/>
    </location>
</feature>
<feature type="transmembrane region" description="Helical" evidence="2">
    <location>
        <begin position="80"/>
        <end position="105"/>
    </location>
</feature>
<keyword evidence="2" id="KW-1133">Transmembrane helix</keyword>
<gene>
    <name evidence="4" type="ORF">DFH08DRAFT_1088595</name>
</gene>
<feature type="region of interest" description="Disordered" evidence="1">
    <location>
        <begin position="271"/>
        <end position="332"/>
    </location>
</feature>
<protein>
    <recommendedName>
        <fullName evidence="3">DUF6534 domain-containing protein</fullName>
    </recommendedName>
</protein>
<keyword evidence="2" id="KW-0812">Transmembrane</keyword>
<evidence type="ECO:0000259" key="3">
    <source>
        <dbReference type="Pfam" id="PF20152"/>
    </source>
</evidence>
<evidence type="ECO:0000256" key="2">
    <source>
        <dbReference type="SAM" id="Phobius"/>
    </source>
</evidence>
<organism evidence="4 5">
    <name type="scientific">Mycena albidolilacea</name>
    <dbReference type="NCBI Taxonomy" id="1033008"/>
    <lineage>
        <taxon>Eukaryota</taxon>
        <taxon>Fungi</taxon>
        <taxon>Dikarya</taxon>
        <taxon>Basidiomycota</taxon>
        <taxon>Agaricomycotina</taxon>
        <taxon>Agaricomycetes</taxon>
        <taxon>Agaricomycetidae</taxon>
        <taxon>Agaricales</taxon>
        <taxon>Marasmiineae</taxon>
        <taxon>Mycenaceae</taxon>
        <taxon>Mycena</taxon>
    </lineage>
</organism>
<dbReference type="Proteomes" id="UP001218218">
    <property type="component" value="Unassembled WGS sequence"/>
</dbReference>
<feature type="transmembrane region" description="Helical" evidence="2">
    <location>
        <begin position="117"/>
        <end position="135"/>
    </location>
</feature>
<dbReference type="InterPro" id="IPR045339">
    <property type="entry name" value="DUF6534"/>
</dbReference>
<keyword evidence="5" id="KW-1185">Reference proteome</keyword>
<evidence type="ECO:0000313" key="5">
    <source>
        <dbReference type="Proteomes" id="UP001218218"/>
    </source>
</evidence>
<comment type="caution">
    <text evidence="4">The sequence shown here is derived from an EMBL/GenBank/DDBJ whole genome shotgun (WGS) entry which is preliminary data.</text>
</comment>
<feature type="transmembrane region" description="Helical" evidence="2">
    <location>
        <begin position="141"/>
        <end position="170"/>
    </location>
</feature>
<feature type="transmembrane region" description="Helical" evidence="2">
    <location>
        <begin position="190"/>
        <end position="213"/>
    </location>
</feature>
<reference evidence="4" key="1">
    <citation type="submission" date="2023-03" db="EMBL/GenBank/DDBJ databases">
        <title>Massive genome expansion in bonnet fungi (Mycena s.s.) driven by repeated elements and novel gene families across ecological guilds.</title>
        <authorList>
            <consortium name="Lawrence Berkeley National Laboratory"/>
            <person name="Harder C.B."/>
            <person name="Miyauchi S."/>
            <person name="Viragh M."/>
            <person name="Kuo A."/>
            <person name="Thoen E."/>
            <person name="Andreopoulos B."/>
            <person name="Lu D."/>
            <person name="Skrede I."/>
            <person name="Drula E."/>
            <person name="Henrissat B."/>
            <person name="Morin E."/>
            <person name="Kohler A."/>
            <person name="Barry K."/>
            <person name="LaButti K."/>
            <person name="Morin E."/>
            <person name="Salamov A."/>
            <person name="Lipzen A."/>
            <person name="Mereny Z."/>
            <person name="Hegedus B."/>
            <person name="Baldrian P."/>
            <person name="Stursova M."/>
            <person name="Weitz H."/>
            <person name="Taylor A."/>
            <person name="Grigoriev I.V."/>
            <person name="Nagy L.G."/>
            <person name="Martin F."/>
            <person name="Kauserud H."/>
        </authorList>
    </citation>
    <scope>NUCLEOTIDE SEQUENCE</scope>
    <source>
        <strain evidence="4">CBHHK002</strain>
    </source>
</reference>
<sequence>MSIAVPIVPYLVSSWLNVSMYAFELVLCGVYFTRRPRPRINKAGVWALIFADGLCVLSININVCQSIMRGANQLLFVAPIAVQIMTTYISAAIAQLFFCNLFYALTRHVWVSGALQLLIFVHLGFSWASAILLLLNPTTIFGISFTVTAVGAISCAATDLIIAICLATKFAILMRGTIPGHATRTLVRRILILIVASGAVCATITLLMMIFLLRNNPAFNFLFVLQGRVYALSILGNFLLGIPGNPHEETNPSQRFGSTFNDSVVFRIPSMVPKGSRPKLSDASGSGPRSMAHETQFSAVSPLPYTGDGEESVHLEDLRSPSSCGKANFQEA</sequence>
<name>A0AAD6Z5E4_9AGAR</name>
<dbReference type="AlphaFoldDB" id="A0AAD6Z5E4"/>
<dbReference type="EMBL" id="JARIHO010000087">
    <property type="protein sequence ID" value="KAJ7307820.1"/>
    <property type="molecule type" value="Genomic_DNA"/>
</dbReference>
<feature type="domain" description="DUF6534" evidence="3">
    <location>
        <begin position="156"/>
        <end position="237"/>
    </location>
</feature>
<evidence type="ECO:0000256" key="1">
    <source>
        <dbReference type="SAM" id="MobiDB-lite"/>
    </source>
</evidence>
<dbReference type="Pfam" id="PF20152">
    <property type="entry name" value="DUF6534"/>
    <property type="match status" value="1"/>
</dbReference>
<feature type="transmembrane region" description="Helical" evidence="2">
    <location>
        <begin position="12"/>
        <end position="33"/>
    </location>
</feature>
<evidence type="ECO:0000313" key="4">
    <source>
        <dbReference type="EMBL" id="KAJ7307820.1"/>
    </source>
</evidence>